<dbReference type="Pfam" id="PF07963">
    <property type="entry name" value="N_methyl"/>
    <property type="match status" value="1"/>
</dbReference>
<dbReference type="InterPro" id="IPR032314">
    <property type="entry name" value="DUF4845"/>
</dbReference>
<comment type="caution">
    <text evidence="2">The sequence shown here is derived from an EMBL/GenBank/DDBJ whole genome shotgun (WGS) entry which is preliminary data.</text>
</comment>
<evidence type="ECO:0000313" key="2">
    <source>
        <dbReference type="EMBL" id="THF60891.1"/>
    </source>
</evidence>
<evidence type="ECO:0000313" key="3">
    <source>
        <dbReference type="Proteomes" id="UP000307956"/>
    </source>
</evidence>
<proteinExistence type="predicted"/>
<dbReference type="InterPro" id="IPR012902">
    <property type="entry name" value="N_methyl_site"/>
</dbReference>
<organism evidence="2 3">
    <name type="scientific">Pseudothauera rhizosphaerae</name>
    <dbReference type="NCBI Taxonomy" id="2565932"/>
    <lineage>
        <taxon>Bacteria</taxon>
        <taxon>Pseudomonadati</taxon>
        <taxon>Pseudomonadota</taxon>
        <taxon>Betaproteobacteria</taxon>
        <taxon>Rhodocyclales</taxon>
        <taxon>Zoogloeaceae</taxon>
        <taxon>Pseudothauera</taxon>
    </lineage>
</organism>
<evidence type="ECO:0000256" key="1">
    <source>
        <dbReference type="SAM" id="Phobius"/>
    </source>
</evidence>
<protein>
    <submittedName>
        <fullName evidence="2">DUF4845 domain-containing protein</fullName>
    </submittedName>
</protein>
<dbReference type="AlphaFoldDB" id="A0A4S4AMR0"/>
<dbReference type="Pfam" id="PF16137">
    <property type="entry name" value="DUF4845"/>
    <property type="match status" value="1"/>
</dbReference>
<gene>
    <name evidence="2" type="ORF">E6O51_11695</name>
</gene>
<sequence length="121" mass="13171">MDMKSKQNGLSLISLLIVAAILAFVLLIGFRCVPAITEYMAIQRILPLVADEGDNGAPIADMRRSFDRRAQIDDVSSVKGADLVIVKEAGQVVIEVDYARTVPVAGNVSLLFDFHVSNVKR</sequence>
<dbReference type="OrthoDB" id="9180880at2"/>
<keyword evidence="1" id="KW-0812">Transmembrane</keyword>
<feature type="transmembrane region" description="Helical" evidence="1">
    <location>
        <begin position="12"/>
        <end position="30"/>
    </location>
</feature>
<reference evidence="2 3" key="1">
    <citation type="submission" date="2019-04" db="EMBL/GenBank/DDBJ databases">
        <title>Azoarcus rhizosphaerae sp. nov. isolated from rhizosphere of Ficus religiosa.</title>
        <authorList>
            <person name="Lin S.-Y."/>
            <person name="Hameed A."/>
            <person name="Hsu Y.-H."/>
            <person name="Young C.-C."/>
        </authorList>
    </citation>
    <scope>NUCLEOTIDE SEQUENCE [LARGE SCALE GENOMIC DNA]</scope>
    <source>
        <strain evidence="2 3">CC-YHH848</strain>
    </source>
</reference>
<keyword evidence="1" id="KW-1133">Transmembrane helix</keyword>
<accession>A0A4S4AMR0</accession>
<keyword evidence="3" id="KW-1185">Reference proteome</keyword>
<keyword evidence="1" id="KW-0472">Membrane</keyword>
<dbReference type="EMBL" id="SSOD01000008">
    <property type="protein sequence ID" value="THF60891.1"/>
    <property type="molecule type" value="Genomic_DNA"/>
</dbReference>
<dbReference type="Proteomes" id="UP000307956">
    <property type="component" value="Unassembled WGS sequence"/>
</dbReference>
<name>A0A4S4AMR0_9RHOO</name>